<sequence length="360" mass="39719">MPITARRRAPFSSTTETSPAALRWRAAQAARLVMYPPAWLRLVEDVVVAETGRRDLRDHLLTYVRALAFRARGDATTCLTRAEAADLLGVTERTVSKLRRWLADRGLLLTVEEGSTATTRGAHAAPGLDGNRGAVYLLTRPVEEVVEDDETRCLPTQELRKFTPPLSVRREDQRNPARARETPCAPATGEPGRRLRRDGVRSRGQRKSDELRLSIAVLDRLAALAEHEHAPHLDTLAAGVGPAFLRSLLRAAGLLDLDVEAVVWAIRHAPDGTRHTVGTAPGHPVAVLRWRLGLWSFLVARYGPEMPFRDLRRHREVLDEVRVRREVEALDRAIGEAAADVGLVEVRAILAAGRAARASA</sequence>
<keyword evidence="3" id="KW-1185">Reference proteome</keyword>
<dbReference type="RefSeq" id="WP_106215743.1">
    <property type="nucleotide sequence ID" value="NZ_PVZF01000039.1"/>
</dbReference>
<protein>
    <submittedName>
        <fullName evidence="2">Uncharacterized protein</fullName>
    </submittedName>
</protein>
<dbReference type="Proteomes" id="UP000238083">
    <property type="component" value="Unassembled WGS sequence"/>
</dbReference>
<gene>
    <name evidence="2" type="ORF">CLV37_13914</name>
</gene>
<dbReference type="EMBL" id="PVZF01000039">
    <property type="protein sequence ID" value="PRY05402.1"/>
    <property type="molecule type" value="Genomic_DNA"/>
</dbReference>
<organism evidence="2 3">
    <name type="scientific">Kineococcus rhizosphaerae</name>
    <dbReference type="NCBI Taxonomy" id="559628"/>
    <lineage>
        <taxon>Bacteria</taxon>
        <taxon>Bacillati</taxon>
        <taxon>Actinomycetota</taxon>
        <taxon>Actinomycetes</taxon>
        <taxon>Kineosporiales</taxon>
        <taxon>Kineosporiaceae</taxon>
        <taxon>Kineococcus</taxon>
    </lineage>
</organism>
<feature type="region of interest" description="Disordered" evidence="1">
    <location>
        <begin position="163"/>
        <end position="205"/>
    </location>
</feature>
<proteinExistence type="predicted"/>
<evidence type="ECO:0000313" key="2">
    <source>
        <dbReference type="EMBL" id="PRY05402.1"/>
    </source>
</evidence>
<comment type="caution">
    <text evidence="2">The sequence shown here is derived from an EMBL/GenBank/DDBJ whole genome shotgun (WGS) entry which is preliminary data.</text>
</comment>
<reference evidence="2 3" key="1">
    <citation type="submission" date="2018-03" db="EMBL/GenBank/DDBJ databases">
        <title>Genomic Encyclopedia of Archaeal and Bacterial Type Strains, Phase II (KMG-II): from individual species to whole genera.</title>
        <authorList>
            <person name="Goeker M."/>
        </authorList>
    </citation>
    <scope>NUCLEOTIDE SEQUENCE [LARGE SCALE GENOMIC DNA]</scope>
    <source>
        <strain evidence="2 3">DSM 19711</strain>
    </source>
</reference>
<accession>A0A2T0QLP5</accession>
<name>A0A2T0QLP5_9ACTN</name>
<feature type="compositionally biased region" description="Basic and acidic residues" evidence="1">
    <location>
        <begin position="168"/>
        <end position="181"/>
    </location>
</feature>
<dbReference type="OrthoDB" id="9857721at2"/>
<feature type="compositionally biased region" description="Basic and acidic residues" evidence="1">
    <location>
        <begin position="191"/>
        <end position="205"/>
    </location>
</feature>
<evidence type="ECO:0000313" key="3">
    <source>
        <dbReference type="Proteomes" id="UP000238083"/>
    </source>
</evidence>
<dbReference type="AlphaFoldDB" id="A0A2T0QLP5"/>
<evidence type="ECO:0000256" key="1">
    <source>
        <dbReference type="SAM" id="MobiDB-lite"/>
    </source>
</evidence>